<dbReference type="PANTHER" id="PTHR30153:SF2">
    <property type="entry name" value="REPLICATIVE DNA HELICASE"/>
    <property type="match status" value="1"/>
</dbReference>
<dbReference type="RefSeq" id="WP_141788930.1">
    <property type="nucleotide sequence ID" value="NZ_BAAAKX010000001.1"/>
</dbReference>
<dbReference type="InterPro" id="IPR027417">
    <property type="entry name" value="P-loop_NTPase"/>
</dbReference>
<dbReference type="PANTHER" id="PTHR30153">
    <property type="entry name" value="REPLICATIVE DNA HELICASE DNAB"/>
    <property type="match status" value="1"/>
</dbReference>
<dbReference type="EMBL" id="VFOQ01000001">
    <property type="protein sequence ID" value="TQL61106.1"/>
    <property type="molecule type" value="Genomic_DNA"/>
</dbReference>
<dbReference type="InterPro" id="IPR007694">
    <property type="entry name" value="DNA_helicase_DnaB-like_C"/>
</dbReference>
<dbReference type="AlphaFoldDB" id="A0A542ZL85"/>
<keyword evidence="3" id="KW-0378">Hydrolase</keyword>
<evidence type="ECO:0000256" key="1">
    <source>
        <dbReference type="ARBA" id="ARBA00022515"/>
    </source>
</evidence>
<accession>A0A542ZL85</accession>
<evidence type="ECO:0000313" key="4">
    <source>
        <dbReference type="Proteomes" id="UP000319514"/>
    </source>
</evidence>
<dbReference type="Pfam" id="PF03796">
    <property type="entry name" value="DnaB_C"/>
    <property type="match status" value="1"/>
</dbReference>
<comment type="caution">
    <text evidence="3">The sequence shown here is derived from an EMBL/GenBank/DDBJ whole genome shotgun (WGS) entry which is preliminary data.</text>
</comment>
<dbReference type="GO" id="GO:0003678">
    <property type="term" value="F:DNA helicase activity"/>
    <property type="evidence" value="ECO:0007669"/>
    <property type="project" value="InterPro"/>
</dbReference>
<dbReference type="OrthoDB" id="4836904at2"/>
<dbReference type="GO" id="GO:1990077">
    <property type="term" value="C:primosome complex"/>
    <property type="evidence" value="ECO:0007669"/>
    <property type="project" value="UniProtKB-KW"/>
</dbReference>
<keyword evidence="4" id="KW-1185">Reference proteome</keyword>
<sequence length="334" mass="36560">MSTERLQSLTDLIDTTDATIRAGSVAGARVWPTGFHALDKALSGGLRSGELVLLGGPQGLGKTTFALQLMRNVVAAGRTAVYFSFEHDTHTLLERLISLEAAEHAGLNGVPLHQVRERFEVRHGQSESLADRLAGSPGGPEAVAALRDLGGRLHVHRSSGVHTGLAQIRRVVEAIRDTTGEAPLVLVDYLQKVAVGTDHVGEDEQVAQVAEGLKELALELAVPVAAIVAAEKFALKPGMRMRARHLRGSSALAYEADILLLMADKFDVVARHHLVYDLGNADRFRRWVVVTIEKNRNGVDKVELEFHKRFEQSRFDPEGREVTEQLVEERVFVD</sequence>
<dbReference type="InterPro" id="IPR003593">
    <property type="entry name" value="AAA+_ATPase"/>
</dbReference>
<feature type="domain" description="SF4 helicase" evidence="2">
    <location>
        <begin position="24"/>
        <end position="320"/>
    </location>
</feature>
<proteinExistence type="predicted"/>
<evidence type="ECO:0000313" key="3">
    <source>
        <dbReference type="EMBL" id="TQL61106.1"/>
    </source>
</evidence>
<gene>
    <name evidence="3" type="ORF">FB474_2511</name>
</gene>
<dbReference type="GO" id="GO:0005524">
    <property type="term" value="F:ATP binding"/>
    <property type="evidence" value="ECO:0007669"/>
    <property type="project" value="InterPro"/>
</dbReference>
<dbReference type="GO" id="GO:0005829">
    <property type="term" value="C:cytosol"/>
    <property type="evidence" value="ECO:0007669"/>
    <property type="project" value="TreeGrafter"/>
</dbReference>
<dbReference type="SUPFAM" id="SSF52540">
    <property type="entry name" value="P-loop containing nucleoside triphosphate hydrolases"/>
    <property type="match status" value="1"/>
</dbReference>
<protein>
    <submittedName>
        <fullName evidence="3">DnaB helicase-like protein</fullName>
    </submittedName>
</protein>
<dbReference type="Proteomes" id="UP000319514">
    <property type="component" value="Unassembled WGS sequence"/>
</dbReference>
<dbReference type="SMART" id="SM00382">
    <property type="entry name" value="AAA"/>
    <property type="match status" value="1"/>
</dbReference>
<keyword evidence="3" id="KW-0547">Nucleotide-binding</keyword>
<evidence type="ECO:0000259" key="2">
    <source>
        <dbReference type="PROSITE" id="PS51199"/>
    </source>
</evidence>
<organism evidence="3 4">
    <name type="scientific">Oryzihumus leptocrescens</name>
    <dbReference type="NCBI Taxonomy" id="297536"/>
    <lineage>
        <taxon>Bacteria</taxon>
        <taxon>Bacillati</taxon>
        <taxon>Actinomycetota</taxon>
        <taxon>Actinomycetes</taxon>
        <taxon>Micrococcales</taxon>
        <taxon>Intrasporangiaceae</taxon>
        <taxon>Oryzihumus</taxon>
    </lineage>
</organism>
<dbReference type="Gene3D" id="3.40.50.300">
    <property type="entry name" value="P-loop containing nucleotide triphosphate hydrolases"/>
    <property type="match status" value="1"/>
</dbReference>
<keyword evidence="3" id="KW-0347">Helicase</keyword>
<dbReference type="GO" id="GO:0006269">
    <property type="term" value="P:DNA replication, synthesis of primer"/>
    <property type="evidence" value="ECO:0007669"/>
    <property type="project" value="UniProtKB-KW"/>
</dbReference>
<keyword evidence="3" id="KW-0067">ATP-binding</keyword>
<dbReference type="PROSITE" id="PS51199">
    <property type="entry name" value="SF4_HELICASE"/>
    <property type="match status" value="1"/>
</dbReference>
<reference evidence="3 4" key="1">
    <citation type="submission" date="2019-06" db="EMBL/GenBank/DDBJ databases">
        <title>Sequencing the genomes of 1000 actinobacteria strains.</title>
        <authorList>
            <person name="Klenk H.-P."/>
        </authorList>
    </citation>
    <scope>NUCLEOTIDE SEQUENCE [LARGE SCALE GENOMIC DNA]</scope>
    <source>
        <strain evidence="3 4">DSM 18082</strain>
    </source>
</reference>
<name>A0A542ZL85_9MICO</name>
<keyword evidence="1" id="KW-0639">Primosome</keyword>